<dbReference type="Pfam" id="PF07811">
    <property type="entry name" value="TadE"/>
    <property type="match status" value="1"/>
</dbReference>
<dbReference type="EMBL" id="UIGB01000001">
    <property type="protein sequence ID" value="SUU83597.1"/>
    <property type="molecule type" value="Genomic_DNA"/>
</dbReference>
<sequence>MPAPSPRTLRLNAVFRRFGANRKGSAAVQFALVAPIFFAVLFAIIEVSLVFFATQILETGTQDTARLLLTHQAQDQSMTAEQVHDDLCSRVQVLLTCSGIYLDVRAYPANAAFTVPALFDSAGNATNNFTYQPPDAGSASVVVVRAFYKWPLFITNLGFSLANIGSDQRLISSTTAFRVEP</sequence>
<feature type="transmembrane region" description="Helical" evidence="1">
    <location>
        <begin position="26"/>
        <end position="52"/>
    </location>
</feature>
<evidence type="ECO:0000313" key="4">
    <source>
        <dbReference type="Proteomes" id="UP000254343"/>
    </source>
</evidence>
<protein>
    <submittedName>
        <fullName evidence="3">Flp pilus assembly protein TadG</fullName>
    </submittedName>
</protein>
<organism evidence="3 4">
    <name type="scientific">Afipia felis</name>
    <name type="common">Cat scratch disease bacillus</name>
    <dbReference type="NCBI Taxonomy" id="1035"/>
    <lineage>
        <taxon>Bacteria</taxon>
        <taxon>Pseudomonadati</taxon>
        <taxon>Pseudomonadota</taxon>
        <taxon>Alphaproteobacteria</taxon>
        <taxon>Hyphomicrobiales</taxon>
        <taxon>Nitrobacteraceae</taxon>
        <taxon>Afipia</taxon>
    </lineage>
</organism>
<keyword evidence="1" id="KW-1133">Transmembrane helix</keyword>
<gene>
    <name evidence="3" type="ORF">NCTC12722_00765</name>
</gene>
<evidence type="ECO:0000256" key="1">
    <source>
        <dbReference type="SAM" id="Phobius"/>
    </source>
</evidence>
<evidence type="ECO:0000259" key="2">
    <source>
        <dbReference type="Pfam" id="PF07811"/>
    </source>
</evidence>
<name>A0A380W634_AFIFE</name>
<keyword evidence="1" id="KW-0812">Transmembrane</keyword>
<dbReference type="Proteomes" id="UP000254343">
    <property type="component" value="Unassembled WGS sequence"/>
</dbReference>
<dbReference type="OrthoDB" id="7349713at2"/>
<accession>A0A380W634</accession>
<reference evidence="3 4" key="1">
    <citation type="submission" date="2018-06" db="EMBL/GenBank/DDBJ databases">
        <authorList>
            <consortium name="Pathogen Informatics"/>
            <person name="Doyle S."/>
        </authorList>
    </citation>
    <scope>NUCLEOTIDE SEQUENCE [LARGE SCALE GENOMIC DNA]</scope>
    <source>
        <strain evidence="3 4">NCTC12722</strain>
    </source>
</reference>
<keyword evidence="1" id="KW-0472">Membrane</keyword>
<dbReference type="InterPro" id="IPR012495">
    <property type="entry name" value="TadE-like_dom"/>
</dbReference>
<proteinExistence type="predicted"/>
<dbReference type="AlphaFoldDB" id="A0A380W634"/>
<dbReference type="RefSeq" id="WP_002718376.1">
    <property type="nucleotide sequence ID" value="NZ_UFSI01000001.1"/>
</dbReference>
<evidence type="ECO:0000313" key="3">
    <source>
        <dbReference type="EMBL" id="SUU83597.1"/>
    </source>
</evidence>
<feature type="domain" description="TadE-like" evidence="2">
    <location>
        <begin position="24"/>
        <end position="66"/>
    </location>
</feature>